<organism evidence="1 2">
    <name type="scientific">candidate division WOR-3 bacterium</name>
    <dbReference type="NCBI Taxonomy" id="2052148"/>
    <lineage>
        <taxon>Bacteria</taxon>
        <taxon>Bacteria division WOR-3</taxon>
    </lineage>
</organism>
<feature type="non-terminal residue" evidence="1">
    <location>
        <position position="185"/>
    </location>
</feature>
<sequence>MMLKPIWFFAIILTMTGNVSEEYEPLKKEAAGILAKQAETAEEGFVRLDAALALLPYRPSKAIPVAIEELESGKINYVFEKKAVDSLAHFLSRDVIRKVRRILRKSPQARWAVRLISQVGDPDDLRLTEPYFLDPASDPALIPLLAVYEKNAQGILSELLHYSALKSCIAAELLMDMGITDYHDV</sequence>
<gene>
    <name evidence="1" type="ORF">GF359_07665</name>
</gene>
<reference evidence="1" key="1">
    <citation type="submission" date="2019-11" db="EMBL/GenBank/DDBJ databases">
        <title>Microbial mats filling the niche in hypersaline microbial mats.</title>
        <authorList>
            <person name="Wong H.L."/>
            <person name="Macleod F.I."/>
            <person name="White R.A. III"/>
            <person name="Burns B.P."/>
        </authorList>
    </citation>
    <scope>NUCLEOTIDE SEQUENCE</scope>
    <source>
        <strain evidence="1">Bin_327</strain>
    </source>
</reference>
<dbReference type="Proteomes" id="UP000630660">
    <property type="component" value="Unassembled WGS sequence"/>
</dbReference>
<evidence type="ECO:0000313" key="2">
    <source>
        <dbReference type="Proteomes" id="UP000630660"/>
    </source>
</evidence>
<protein>
    <submittedName>
        <fullName evidence="1">Uncharacterized protein</fullName>
    </submittedName>
</protein>
<dbReference type="AlphaFoldDB" id="A0A9D5K9Z4"/>
<name>A0A9D5K9Z4_UNCW3</name>
<accession>A0A9D5K9Z4</accession>
<proteinExistence type="predicted"/>
<comment type="caution">
    <text evidence="1">The sequence shown here is derived from an EMBL/GenBank/DDBJ whole genome shotgun (WGS) entry which is preliminary data.</text>
</comment>
<dbReference type="EMBL" id="WJKJ01000254">
    <property type="protein sequence ID" value="MBD3365078.1"/>
    <property type="molecule type" value="Genomic_DNA"/>
</dbReference>
<evidence type="ECO:0000313" key="1">
    <source>
        <dbReference type="EMBL" id="MBD3365078.1"/>
    </source>
</evidence>